<sequence length="57" mass="6593">MPSEQDRRAAILVALRANRAPQRNYRVPKTTVYRLQRLESKGNANTLEEDSRPAQKK</sequence>
<reference evidence="3" key="1">
    <citation type="submission" date="2021-01" db="EMBL/GenBank/DDBJ databases">
        <title>Caligus Genome Assembly.</title>
        <authorList>
            <person name="Gallardo-Escarate C."/>
        </authorList>
    </citation>
    <scope>NUCLEOTIDE SEQUENCE [LARGE SCALE GENOMIC DNA]</scope>
</reference>
<gene>
    <name evidence="2" type="ORF">FKW44_004028</name>
</gene>
<protein>
    <submittedName>
        <fullName evidence="2">Uncharacterized protein</fullName>
    </submittedName>
</protein>
<evidence type="ECO:0000313" key="3">
    <source>
        <dbReference type="Proteomes" id="UP000595437"/>
    </source>
</evidence>
<accession>A0A7T8HL23</accession>
<evidence type="ECO:0000313" key="2">
    <source>
        <dbReference type="EMBL" id="QQP52033.1"/>
    </source>
</evidence>
<dbReference type="AlphaFoldDB" id="A0A7T8HL23"/>
<name>A0A7T8HL23_CALRO</name>
<organism evidence="2 3">
    <name type="scientific">Caligus rogercresseyi</name>
    <name type="common">Sea louse</name>
    <dbReference type="NCBI Taxonomy" id="217165"/>
    <lineage>
        <taxon>Eukaryota</taxon>
        <taxon>Metazoa</taxon>
        <taxon>Ecdysozoa</taxon>
        <taxon>Arthropoda</taxon>
        <taxon>Crustacea</taxon>
        <taxon>Multicrustacea</taxon>
        <taxon>Hexanauplia</taxon>
        <taxon>Copepoda</taxon>
        <taxon>Siphonostomatoida</taxon>
        <taxon>Caligidae</taxon>
        <taxon>Caligus</taxon>
    </lineage>
</organism>
<dbReference type="Proteomes" id="UP000595437">
    <property type="component" value="Chromosome 3"/>
</dbReference>
<evidence type="ECO:0000256" key="1">
    <source>
        <dbReference type="SAM" id="MobiDB-lite"/>
    </source>
</evidence>
<keyword evidence="3" id="KW-1185">Reference proteome</keyword>
<dbReference type="EMBL" id="CP045892">
    <property type="protein sequence ID" value="QQP52033.1"/>
    <property type="molecule type" value="Genomic_DNA"/>
</dbReference>
<proteinExistence type="predicted"/>
<feature type="region of interest" description="Disordered" evidence="1">
    <location>
        <begin position="36"/>
        <end position="57"/>
    </location>
</feature>